<name>A0A8J7HEB6_9FIRM</name>
<evidence type="ECO:0000313" key="1">
    <source>
        <dbReference type="EMBL" id="MBH1941854.1"/>
    </source>
</evidence>
<comment type="caution">
    <text evidence="1">The sequence shown here is derived from an EMBL/GenBank/DDBJ whole genome shotgun (WGS) entry which is preliminary data.</text>
</comment>
<keyword evidence="2" id="KW-1185">Reference proteome</keyword>
<organism evidence="1 2">
    <name type="scientific">Mobilitalea sibirica</name>
    <dbReference type="NCBI Taxonomy" id="1462919"/>
    <lineage>
        <taxon>Bacteria</taxon>
        <taxon>Bacillati</taxon>
        <taxon>Bacillota</taxon>
        <taxon>Clostridia</taxon>
        <taxon>Lachnospirales</taxon>
        <taxon>Lachnospiraceae</taxon>
        <taxon>Mobilitalea</taxon>
    </lineage>
</organism>
<gene>
    <name evidence="1" type="ORF">I5677_13205</name>
</gene>
<dbReference type="NCBIfam" id="TIGR00229">
    <property type="entry name" value="sensory_box"/>
    <property type="match status" value="1"/>
</dbReference>
<protein>
    <submittedName>
        <fullName evidence="1">PAS domain S-box protein</fullName>
    </submittedName>
</protein>
<evidence type="ECO:0000313" key="2">
    <source>
        <dbReference type="Proteomes" id="UP000623269"/>
    </source>
</evidence>
<reference evidence="1" key="1">
    <citation type="submission" date="2020-12" db="EMBL/GenBank/DDBJ databases">
        <title>M. sibirica DSM 26468T genome.</title>
        <authorList>
            <person name="Thieme N."/>
            <person name="Rettenmaier R."/>
            <person name="Zverlov V."/>
            <person name="Liebl W."/>
        </authorList>
    </citation>
    <scope>NUCLEOTIDE SEQUENCE</scope>
    <source>
        <strain evidence="1">DSM 26468</strain>
    </source>
</reference>
<dbReference type="RefSeq" id="WP_197662096.1">
    <property type="nucleotide sequence ID" value="NZ_JAEAGR010000014.1"/>
</dbReference>
<sequence>MSRDLQGKKLIDEIHPEKKNDIHVKFQILLRVDGMKINRIVKYPATDGSIGYLELTSVNLVNNTYIKGILMNIHDTTVRKSNEFDDYYCISH</sequence>
<accession>A0A8J7HEB6</accession>
<dbReference type="Proteomes" id="UP000623269">
    <property type="component" value="Unassembled WGS sequence"/>
</dbReference>
<dbReference type="AlphaFoldDB" id="A0A8J7HEB6"/>
<dbReference type="InterPro" id="IPR000014">
    <property type="entry name" value="PAS"/>
</dbReference>
<proteinExistence type="predicted"/>
<dbReference type="EMBL" id="JAEAGR010000014">
    <property type="protein sequence ID" value="MBH1941854.1"/>
    <property type="molecule type" value="Genomic_DNA"/>
</dbReference>